<evidence type="ECO:0000256" key="8">
    <source>
        <dbReference type="ARBA" id="ARBA00023128"/>
    </source>
</evidence>
<dbReference type="PANTHER" id="PTHR43381:SF20">
    <property type="entry name" value="TRANSLATION INITIATION FACTOR IF-2, MITOCHONDRIAL"/>
    <property type="match status" value="1"/>
</dbReference>
<dbReference type="FunFam" id="3.40.50.10050:FF:000001">
    <property type="entry name" value="Translation initiation factor IF-2"/>
    <property type="match status" value="1"/>
</dbReference>
<keyword evidence="4" id="KW-0396">Initiation factor</keyword>
<keyword evidence="3" id="KW-0150">Chloroplast</keyword>
<comment type="subcellular location">
    <subcellularLocation>
        <location evidence="1">Mitochondrion</location>
    </subcellularLocation>
</comment>
<keyword evidence="5" id="KW-0547">Nucleotide-binding</keyword>
<dbReference type="CDD" id="cd03702">
    <property type="entry name" value="IF2_mtIF2_II"/>
    <property type="match status" value="1"/>
</dbReference>
<dbReference type="NCBIfam" id="TIGR00487">
    <property type="entry name" value="IF-2"/>
    <property type="match status" value="1"/>
</dbReference>
<dbReference type="InterPro" id="IPR005225">
    <property type="entry name" value="Small_GTP-bd"/>
</dbReference>
<keyword evidence="8" id="KW-0496">Mitochondrion</keyword>
<comment type="function">
    <text evidence="10">One of the essential components for the initiation of protein synthesis. Protects formylmethionyl-tRNA from spontaneous hydrolysis and promotes its binding to the 30S ribosomal subunits. Also involved in the hydrolysis of GTP during the formation of the 70S ribosomal complex.</text>
</comment>
<keyword evidence="6" id="KW-0648">Protein biosynthesis</keyword>
<dbReference type="FunFam" id="3.40.50.300:FF:000019">
    <property type="entry name" value="Translation initiation factor IF-2"/>
    <property type="match status" value="1"/>
</dbReference>
<name>A0AAN9LKB5_CANGL</name>
<evidence type="ECO:0000313" key="13">
    <source>
        <dbReference type="EMBL" id="KAK7337630.1"/>
    </source>
</evidence>
<dbReference type="GO" id="GO:0003743">
    <property type="term" value="F:translation initiation factor activity"/>
    <property type="evidence" value="ECO:0007669"/>
    <property type="project" value="UniProtKB-KW"/>
</dbReference>
<dbReference type="Pfam" id="PF11987">
    <property type="entry name" value="IF-2"/>
    <property type="match status" value="1"/>
</dbReference>
<evidence type="ECO:0000256" key="3">
    <source>
        <dbReference type="ARBA" id="ARBA00022528"/>
    </source>
</evidence>
<dbReference type="CDD" id="cd03692">
    <property type="entry name" value="mtIF2_IVc"/>
    <property type="match status" value="1"/>
</dbReference>
<dbReference type="InterPro" id="IPR036925">
    <property type="entry name" value="TIF_IF2_dom3_sf"/>
</dbReference>
<dbReference type="Gene3D" id="3.40.50.10050">
    <property type="entry name" value="Translation initiation factor IF- 2, domain 3"/>
    <property type="match status" value="1"/>
</dbReference>
<evidence type="ECO:0000256" key="2">
    <source>
        <dbReference type="ARBA" id="ARBA00007733"/>
    </source>
</evidence>
<dbReference type="GO" id="GO:0005525">
    <property type="term" value="F:GTP binding"/>
    <property type="evidence" value="ECO:0007669"/>
    <property type="project" value="UniProtKB-KW"/>
</dbReference>
<comment type="similarity">
    <text evidence="2">Belongs to the TRAFAC class translation factor GTPase superfamily. Classic translation factor GTPase family. IF-2 subfamily.</text>
</comment>
<dbReference type="SUPFAM" id="SSF52540">
    <property type="entry name" value="P-loop containing nucleoside triphosphate hydrolases"/>
    <property type="match status" value="1"/>
</dbReference>
<dbReference type="InterPro" id="IPR044145">
    <property type="entry name" value="IF2_II"/>
</dbReference>
<keyword evidence="3" id="KW-0934">Plastid</keyword>
<dbReference type="InterPro" id="IPR009000">
    <property type="entry name" value="Transl_B-barrel_sf"/>
</dbReference>
<dbReference type="PANTHER" id="PTHR43381">
    <property type="entry name" value="TRANSLATION INITIATION FACTOR IF-2-RELATED"/>
    <property type="match status" value="1"/>
</dbReference>
<reference evidence="13 14" key="1">
    <citation type="submission" date="2024-01" db="EMBL/GenBank/DDBJ databases">
        <title>The genomes of 5 underutilized Papilionoideae crops provide insights into root nodulation and disease resistanc.</title>
        <authorList>
            <person name="Jiang F."/>
        </authorList>
    </citation>
    <scope>NUCLEOTIDE SEQUENCE [LARGE SCALE GENOMIC DNA]</scope>
    <source>
        <strain evidence="13">LVBAO_FW01</strain>
        <tissue evidence="13">Leaves</tissue>
    </source>
</reference>
<dbReference type="Pfam" id="PF00009">
    <property type="entry name" value="GTP_EFTU"/>
    <property type="match status" value="1"/>
</dbReference>
<dbReference type="Pfam" id="PF22042">
    <property type="entry name" value="EF-G_D2"/>
    <property type="match status" value="1"/>
</dbReference>
<dbReference type="GO" id="GO:0005739">
    <property type="term" value="C:mitochondrion"/>
    <property type="evidence" value="ECO:0007669"/>
    <property type="project" value="UniProtKB-SubCell"/>
</dbReference>
<dbReference type="Gene3D" id="2.40.30.10">
    <property type="entry name" value="Translation factors"/>
    <property type="match status" value="2"/>
</dbReference>
<dbReference type="InterPro" id="IPR027417">
    <property type="entry name" value="P-loop_NTPase"/>
</dbReference>
<dbReference type="CDD" id="cd01887">
    <property type="entry name" value="IF2_eIF5B"/>
    <property type="match status" value="1"/>
</dbReference>
<keyword evidence="9" id="KW-0342">GTP-binding</keyword>
<evidence type="ECO:0000256" key="6">
    <source>
        <dbReference type="ARBA" id="ARBA00022917"/>
    </source>
</evidence>
<organism evidence="13 14">
    <name type="scientific">Canavalia gladiata</name>
    <name type="common">Sword bean</name>
    <name type="synonym">Dolichos gladiatus</name>
    <dbReference type="NCBI Taxonomy" id="3824"/>
    <lineage>
        <taxon>Eukaryota</taxon>
        <taxon>Viridiplantae</taxon>
        <taxon>Streptophyta</taxon>
        <taxon>Embryophyta</taxon>
        <taxon>Tracheophyta</taxon>
        <taxon>Spermatophyta</taxon>
        <taxon>Magnoliopsida</taxon>
        <taxon>eudicotyledons</taxon>
        <taxon>Gunneridae</taxon>
        <taxon>Pentapetalae</taxon>
        <taxon>rosids</taxon>
        <taxon>fabids</taxon>
        <taxon>Fabales</taxon>
        <taxon>Fabaceae</taxon>
        <taxon>Papilionoideae</taxon>
        <taxon>50 kb inversion clade</taxon>
        <taxon>NPAAA clade</taxon>
        <taxon>indigoferoid/millettioid clade</taxon>
        <taxon>Phaseoleae</taxon>
        <taxon>Canavalia</taxon>
    </lineage>
</organism>
<evidence type="ECO:0000313" key="14">
    <source>
        <dbReference type="Proteomes" id="UP001367508"/>
    </source>
</evidence>
<dbReference type="SUPFAM" id="SSF50447">
    <property type="entry name" value="Translation proteins"/>
    <property type="match status" value="2"/>
</dbReference>
<keyword evidence="7" id="KW-0809">Transit peptide</keyword>
<dbReference type="AlphaFoldDB" id="A0AAN9LKB5"/>
<evidence type="ECO:0000256" key="7">
    <source>
        <dbReference type="ARBA" id="ARBA00022946"/>
    </source>
</evidence>
<dbReference type="InterPro" id="IPR015760">
    <property type="entry name" value="TIF_IF2"/>
</dbReference>
<proteinExistence type="inferred from homology"/>
<dbReference type="FunFam" id="2.40.30.10:FF:000008">
    <property type="entry name" value="Translation initiation factor IF-2"/>
    <property type="match status" value="1"/>
</dbReference>
<dbReference type="EMBL" id="JAYMYQ010000004">
    <property type="protein sequence ID" value="KAK7337630.1"/>
    <property type="molecule type" value="Genomic_DNA"/>
</dbReference>
<dbReference type="InterPro" id="IPR023115">
    <property type="entry name" value="TIF_IF2_dom3"/>
</dbReference>
<comment type="caution">
    <text evidence="13">The sequence shown here is derived from an EMBL/GenBank/DDBJ whole genome shotgun (WGS) entry which is preliminary data.</text>
</comment>
<accession>A0AAN9LKB5</accession>
<evidence type="ECO:0000256" key="4">
    <source>
        <dbReference type="ARBA" id="ARBA00022540"/>
    </source>
</evidence>
<dbReference type="PROSITE" id="PS51722">
    <property type="entry name" value="G_TR_2"/>
    <property type="match status" value="1"/>
</dbReference>
<evidence type="ECO:0000256" key="1">
    <source>
        <dbReference type="ARBA" id="ARBA00004173"/>
    </source>
</evidence>
<dbReference type="NCBIfam" id="TIGR00231">
    <property type="entry name" value="small_GTP"/>
    <property type="match status" value="1"/>
</dbReference>
<dbReference type="Proteomes" id="UP001367508">
    <property type="component" value="Unassembled WGS sequence"/>
</dbReference>
<evidence type="ECO:0000256" key="9">
    <source>
        <dbReference type="ARBA" id="ARBA00023134"/>
    </source>
</evidence>
<sequence>MAWRELGKKRIYMNFARALTTAPFRHVGGSNFGFIFEQSIYASARSMPDFINHSSRGVACFGSETRECGIRCRCFHASSQMWARSDQPFGLKTPKKEKYVRRDTRNQPPVEARYVPRNVKATKSNPDKTVEIFESMTLVELAKRTGKSVSSLLDILTNVGEKVESEFEPLSMDIAELAAMEVGLNVKRLHSAEGAEILPRPAVVTVMGHVDHGKTSLLDALRQTSVAAREAGGITQHLGAFVIVMPSGASITFLDTPGHAAFSAMRARGAAVTDIVVLVVAADDGVMPQTLEAMSHAKAANVPIVVAINKCDKPGANPERVKLQLASEGLLLEEMGGDVQVVEVSATEKTGLDNLEEALLLQADMMDLKARTDGSAQAYVVEARLDKGRGPLVTTIVKAGTLVCGQHVVVGSQWGRIRAIKDMAGRLTQRATPAMPVEIEGLRGLPMAGDDVIVVHSEERARMLSSGRQRKYEENRLRSKMIKDNPITADDSQEVPQRVEMPVIVKADVQGTVQAVTDALTTLNSSQVLVNVVHVGVGPISQSDVDLAQACGACIVGFNVKSPPTPLSQAATRASIKIILHRVIYHLLEDIGNLIIEKAPGTSETQVAGHAEVLNIFEIKGSKSKGPDVKIAGCRVIDGFVTRSATLRLLRSGEVVFEGPCTSLKREKQDVDAVKKGNECGLVINNWYDFQIGDVIQCLEQVVRKPKFIKSESGAVRIEC</sequence>
<dbReference type="InterPro" id="IPR000178">
    <property type="entry name" value="TF_IF2_bacterial-like"/>
</dbReference>
<keyword evidence="14" id="KW-1185">Reference proteome</keyword>
<feature type="domain" description="Tr-type G" evidence="12">
    <location>
        <begin position="199"/>
        <end position="369"/>
    </location>
</feature>
<dbReference type="GO" id="GO:0003924">
    <property type="term" value="F:GTPase activity"/>
    <property type="evidence" value="ECO:0007669"/>
    <property type="project" value="InterPro"/>
</dbReference>
<dbReference type="InterPro" id="IPR000795">
    <property type="entry name" value="T_Tr_GTP-bd_dom"/>
</dbReference>
<dbReference type="SUPFAM" id="SSF52156">
    <property type="entry name" value="Initiation factor IF2/eIF5b, domain 3"/>
    <property type="match status" value="1"/>
</dbReference>
<protein>
    <recommendedName>
        <fullName evidence="11">Translation initiation factor IF-2, mitochondrial</fullName>
    </recommendedName>
</protein>
<dbReference type="InterPro" id="IPR053905">
    <property type="entry name" value="EF-G-like_DII"/>
</dbReference>
<dbReference type="Gene3D" id="3.40.50.300">
    <property type="entry name" value="P-loop containing nucleotide triphosphate hydrolases"/>
    <property type="match status" value="1"/>
</dbReference>
<evidence type="ECO:0000259" key="12">
    <source>
        <dbReference type="PROSITE" id="PS51722"/>
    </source>
</evidence>
<dbReference type="HAMAP" id="MF_00100_B">
    <property type="entry name" value="IF_2_B"/>
    <property type="match status" value="1"/>
</dbReference>
<evidence type="ECO:0000256" key="10">
    <source>
        <dbReference type="ARBA" id="ARBA00025162"/>
    </source>
</evidence>
<gene>
    <name evidence="13" type="ORF">VNO77_18213</name>
</gene>
<evidence type="ECO:0000256" key="11">
    <source>
        <dbReference type="ARBA" id="ARBA00044200"/>
    </source>
</evidence>
<evidence type="ECO:0000256" key="5">
    <source>
        <dbReference type="ARBA" id="ARBA00022741"/>
    </source>
</evidence>